<proteinExistence type="predicted"/>
<sequence>MATDIDKITYISFNSCYISVNRFGVIIYYEYGRLILYDDTPGII</sequence>
<reference evidence="2" key="1">
    <citation type="journal article" date="2020" name="bioRxiv">
        <title>Integrative omics analysis of Pseudomonas aeruginosa virus PA5oct highlights the molecular complexity of jumbo phages.</title>
        <authorList>
            <person name="Lood C."/>
            <person name="Danis-Wlodarczyk K."/>
            <person name="Blasdel B.G."/>
            <person name="Jang H.B."/>
            <person name="Vandenheuvel D."/>
            <person name="Briers Y."/>
            <person name="Noben J.-P."/>
            <person name="van Noort V."/>
            <person name="Drulis-Kawa Z."/>
            <person name="Lavigne R."/>
        </authorList>
    </citation>
    <scope>NUCLEOTIDE SEQUENCE [LARGE SCALE GENOMIC DNA]</scope>
</reference>
<name>A0A4Y5JTV4_9CAUD</name>
<accession>A0A4Y5JTV4</accession>
<dbReference type="EMBL" id="MK797984">
    <property type="protein sequence ID" value="QCG75899.1"/>
    <property type="molecule type" value="Genomic_DNA"/>
</dbReference>
<dbReference type="Proteomes" id="UP000316733">
    <property type="component" value="Segment"/>
</dbReference>
<keyword evidence="2" id="KW-1185">Reference proteome</keyword>
<evidence type="ECO:0000313" key="1">
    <source>
        <dbReference type="EMBL" id="QCG75899.1"/>
    </source>
</evidence>
<organism evidence="1 2">
    <name type="scientific">Pseudomonas phage vB_PaeM_PA5oct</name>
    <dbReference type="NCBI Taxonomy" id="2163605"/>
    <lineage>
        <taxon>Viruses</taxon>
        <taxon>Duplodnaviria</taxon>
        <taxon>Heunggongvirae</taxon>
        <taxon>Uroviricota</taxon>
        <taxon>Caudoviricetes</taxon>
        <taxon>Arenbergviridae</taxon>
        <taxon>Wroclawvirus</taxon>
        <taxon>Wroclawvirus PA5oct</taxon>
    </lineage>
</organism>
<evidence type="ECO:0000313" key="2">
    <source>
        <dbReference type="Proteomes" id="UP000316733"/>
    </source>
</evidence>
<gene>
    <name evidence="1" type="ORF">EST35_0015</name>
</gene>
<protein>
    <submittedName>
        <fullName evidence="1">Uncharacterized protein</fullName>
    </submittedName>
</protein>